<sequence>MRGAVVLAVLATMMWGPDASIGVGSPVSGYLGWSYLDSGGSTWYFYNDVGRFSFNNSTGKWSGYDKYGGKWQTLSGAGASASYIFDGTSHDLRNGWSYLYSASTQTGNWLRSGAVRFGYNFSEGRWYGIDPYGGGWQRLSAPLRPSSFVGNGTLQDLGNNWAFVYGYAGDTGNWARSDTSAARFSYNYSTGRWSEYDPGTSTWKTLSSVWRSASFVGNGVPKDLGNNWVFVYSYASDTGNWARSDTSAARFGYNYSTGLWSEYDPYTSSWKSLSSPGRSAAFIGSGALYDLNNGWNFTYTYSTDQGIWATGGADRFEYNYTLGQWYFWQKDAWQSLGQLARSSRFIGDGDRHELTEGPWTYYTNPDGMLIGTQAPYWTWDMRYDVATDTMYIGLETSLYEELHPLLEMFRFRFAQAEWDDRNLVWNKWNYMRSYLLVDTDNVESLEWSFTTPREQLTTLGLWGFPLEQEEFYQYTCYFGGRGTQRPESTIKRTIVTWDYVNTYTYAPPDYMPVYAWTPSYNTADAYRHDLITAEWWYCINPTSAAPYWEWNRVGDTTRYGWRPEI</sequence>
<evidence type="ECO:0000313" key="1">
    <source>
        <dbReference type="EMBL" id="MBI5252403.1"/>
    </source>
</evidence>
<name>A0A9D6Z2N1_9BACT</name>
<gene>
    <name evidence="1" type="ORF">HY912_23150</name>
</gene>
<dbReference type="EMBL" id="JACRDE010000605">
    <property type="protein sequence ID" value="MBI5252403.1"/>
    <property type="molecule type" value="Genomic_DNA"/>
</dbReference>
<reference evidence="1" key="1">
    <citation type="submission" date="2020-07" db="EMBL/GenBank/DDBJ databases">
        <title>Huge and variable diversity of episymbiotic CPR bacteria and DPANN archaea in groundwater ecosystems.</title>
        <authorList>
            <person name="He C.Y."/>
            <person name="Keren R."/>
            <person name="Whittaker M."/>
            <person name="Farag I.F."/>
            <person name="Doudna J."/>
            <person name="Cate J.H.D."/>
            <person name="Banfield J.F."/>
        </authorList>
    </citation>
    <scope>NUCLEOTIDE SEQUENCE</scope>
    <source>
        <strain evidence="1">NC_groundwater_1664_Pr3_B-0.1um_52_9</strain>
    </source>
</reference>
<dbReference type="Proteomes" id="UP000807825">
    <property type="component" value="Unassembled WGS sequence"/>
</dbReference>
<protein>
    <submittedName>
        <fullName evidence="1">Uncharacterized protein</fullName>
    </submittedName>
</protein>
<proteinExistence type="predicted"/>
<evidence type="ECO:0000313" key="2">
    <source>
        <dbReference type="Proteomes" id="UP000807825"/>
    </source>
</evidence>
<accession>A0A9D6Z2N1</accession>
<dbReference type="AlphaFoldDB" id="A0A9D6Z2N1"/>
<organism evidence="1 2">
    <name type="scientific">Desulfomonile tiedjei</name>
    <dbReference type="NCBI Taxonomy" id="2358"/>
    <lineage>
        <taxon>Bacteria</taxon>
        <taxon>Pseudomonadati</taxon>
        <taxon>Thermodesulfobacteriota</taxon>
        <taxon>Desulfomonilia</taxon>
        <taxon>Desulfomonilales</taxon>
        <taxon>Desulfomonilaceae</taxon>
        <taxon>Desulfomonile</taxon>
    </lineage>
</organism>
<comment type="caution">
    <text evidence="1">The sequence shown here is derived from an EMBL/GenBank/DDBJ whole genome shotgun (WGS) entry which is preliminary data.</text>
</comment>